<evidence type="ECO:0000256" key="11">
    <source>
        <dbReference type="ARBA" id="ARBA00023049"/>
    </source>
</evidence>
<dbReference type="Proteomes" id="UP000237752">
    <property type="component" value="Unassembled WGS sequence"/>
</dbReference>
<dbReference type="GO" id="GO:0008270">
    <property type="term" value="F:zinc ion binding"/>
    <property type="evidence" value="ECO:0007669"/>
    <property type="project" value="InterPro"/>
</dbReference>
<evidence type="ECO:0000259" key="16">
    <source>
        <dbReference type="Pfam" id="PF17900"/>
    </source>
</evidence>
<dbReference type="InterPro" id="IPR027268">
    <property type="entry name" value="Peptidase_M4/M1_CTD_sf"/>
</dbReference>
<comment type="similarity">
    <text evidence="3">Belongs to the peptidase M1 family.</text>
</comment>
<protein>
    <recommendedName>
        <fullName evidence="5">Aminopeptidase N</fullName>
        <ecNumber evidence="4">3.4.11.2</ecNumber>
    </recommendedName>
    <alternativeName>
        <fullName evidence="12">Alanine aminopeptidase</fullName>
    </alternativeName>
    <alternativeName>
        <fullName evidence="13">Lysyl aminopeptidase</fullName>
    </alternativeName>
</protein>
<keyword evidence="7" id="KW-0645">Protease</keyword>
<evidence type="ECO:0000256" key="2">
    <source>
        <dbReference type="ARBA" id="ARBA00001947"/>
    </source>
</evidence>
<evidence type="ECO:0000256" key="6">
    <source>
        <dbReference type="ARBA" id="ARBA00022438"/>
    </source>
</evidence>
<dbReference type="CDD" id="cd09602">
    <property type="entry name" value="M1_APN"/>
    <property type="match status" value="1"/>
</dbReference>
<dbReference type="Pfam" id="PF11838">
    <property type="entry name" value="ERAP1_C"/>
    <property type="match status" value="1"/>
</dbReference>
<dbReference type="Gene3D" id="1.10.390.10">
    <property type="entry name" value="Neutral Protease Domain 2"/>
    <property type="match status" value="1"/>
</dbReference>
<name>A0A2T0ZVQ7_9ACTN</name>
<dbReference type="RefSeq" id="WP_106350289.1">
    <property type="nucleotide sequence ID" value="NZ_PVUE01000017.1"/>
</dbReference>
<dbReference type="InterPro" id="IPR014782">
    <property type="entry name" value="Peptidase_M1_dom"/>
</dbReference>
<dbReference type="GO" id="GO:0006508">
    <property type="term" value="P:proteolysis"/>
    <property type="evidence" value="ECO:0007669"/>
    <property type="project" value="UniProtKB-KW"/>
</dbReference>
<evidence type="ECO:0000256" key="7">
    <source>
        <dbReference type="ARBA" id="ARBA00022670"/>
    </source>
</evidence>
<evidence type="ECO:0000256" key="4">
    <source>
        <dbReference type="ARBA" id="ARBA00012564"/>
    </source>
</evidence>
<dbReference type="EC" id="3.4.11.2" evidence="4"/>
<keyword evidence="6 17" id="KW-0031">Aminopeptidase</keyword>
<dbReference type="AlphaFoldDB" id="A0A2T0ZVQ7"/>
<dbReference type="PANTHER" id="PTHR11533:SF174">
    <property type="entry name" value="PUROMYCIN-SENSITIVE AMINOPEPTIDASE-RELATED"/>
    <property type="match status" value="1"/>
</dbReference>
<feature type="domain" description="ERAP1-like C-terminal" evidence="15">
    <location>
        <begin position="528"/>
        <end position="835"/>
    </location>
</feature>
<dbReference type="InterPro" id="IPR001930">
    <property type="entry name" value="Peptidase_M1"/>
</dbReference>
<evidence type="ECO:0000313" key="17">
    <source>
        <dbReference type="EMBL" id="PRZ40429.1"/>
    </source>
</evidence>
<feature type="domain" description="Peptidase M1 membrane alanine aminopeptidase" evidence="14">
    <location>
        <begin position="232"/>
        <end position="445"/>
    </location>
</feature>
<dbReference type="GO" id="GO:0005737">
    <property type="term" value="C:cytoplasm"/>
    <property type="evidence" value="ECO:0007669"/>
    <property type="project" value="TreeGrafter"/>
</dbReference>
<evidence type="ECO:0000313" key="18">
    <source>
        <dbReference type="Proteomes" id="UP000237752"/>
    </source>
</evidence>
<keyword evidence="9" id="KW-0378">Hydrolase</keyword>
<dbReference type="GO" id="GO:0016020">
    <property type="term" value="C:membrane"/>
    <property type="evidence" value="ECO:0007669"/>
    <property type="project" value="TreeGrafter"/>
</dbReference>
<dbReference type="InterPro" id="IPR024571">
    <property type="entry name" value="ERAP1-like_C_dom"/>
</dbReference>
<dbReference type="OrthoDB" id="100605at2"/>
<evidence type="ECO:0000256" key="12">
    <source>
        <dbReference type="ARBA" id="ARBA00029811"/>
    </source>
</evidence>
<proteinExistence type="inferred from homology"/>
<evidence type="ECO:0000256" key="3">
    <source>
        <dbReference type="ARBA" id="ARBA00010136"/>
    </source>
</evidence>
<dbReference type="GO" id="GO:0043171">
    <property type="term" value="P:peptide catabolic process"/>
    <property type="evidence" value="ECO:0007669"/>
    <property type="project" value="TreeGrafter"/>
</dbReference>
<dbReference type="GO" id="GO:0042277">
    <property type="term" value="F:peptide binding"/>
    <property type="evidence" value="ECO:0007669"/>
    <property type="project" value="TreeGrafter"/>
</dbReference>
<evidence type="ECO:0000256" key="13">
    <source>
        <dbReference type="ARBA" id="ARBA00031533"/>
    </source>
</evidence>
<dbReference type="EMBL" id="PVUE01000017">
    <property type="protein sequence ID" value="PRZ40429.1"/>
    <property type="molecule type" value="Genomic_DNA"/>
</dbReference>
<keyword evidence="10" id="KW-0862">Zinc</keyword>
<evidence type="ECO:0000256" key="9">
    <source>
        <dbReference type="ARBA" id="ARBA00022801"/>
    </source>
</evidence>
<evidence type="ECO:0000259" key="14">
    <source>
        <dbReference type="Pfam" id="PF01433"/>
    </source>
</evidence>
<dbReference type="PRINTS" id="PR00756">
    <property type="entry name" value="ALADIPTASE"/>
</dbReference>
<dbReference type="GO" id="GO:0070006">
    <property type="term" value="F:metalloaminopeptidase activity"/>
    <property type="evidence" value="ECO:0007669"/>
    <property type="project" value="TreeGrafter"/>
</dbReference>
<organism evidence="17 18">
    <name type="scientific">Antricoccus suffuscus</name>
    <dbReference type="NCBI Taxonomy" id="1629062"/>
    <lineage>
        <taxon>Bacteria</taxon>
        <taxon>Bacillati</taxon>
        <taxon>Actinomycetota</taxon>
        <taxon>Actinomycetes</taxon>
        <taxon>Geodermatophilales</taxon>
        <taxon>Antricoccaceae</taxon>
        <taxon>Antricoccus</taxon>
    </lineage>
</organism>
<evidence type="ECO:0000256" key="5">
    <source>
        <dbReference type="ARBA" id="ARBA00015611"/>
    </source>
</evidence>
<comment type="cofactor">
    <cofactor evidence="2">
        <name>Zn(2+)</name>
        <dbReference type="ChEBI" id="CHEBI:29105"/>
    </cofactor>
</comment>
<keyword evidence="18" id="KW-1185">Reference proteome</keyword>
<gene>
    <name evidence="17" type="ORF">CLV47_11766</name>
</gene>
<reference evidence="17 18" key="1">
    <citation type="submission" date="2018-03" db="EMBL/GenBank/DDBJ databases">
        <title>Genomic Encyclopedia of Archaeal and Bacterial Type Strains, Phase II (KMG-II): from individual species to whole genera.</title>
        <authorList>
            <person name="Goeker M."/>
        </authorList>
    </citation>
    <scope>NUCLEOTIDE SEQUENCE [LARGE SCALE GENOMIC DNA]</scope>
    <source>
        <strain evidence="17 18">DSM 100065</strain>
    </source>
</reference>
<dbReference type="GO" id="GO:0005615">
    <property type="term" value="C:extracellular space"/>
    <property type="evidence" value="ECO:0007669"/>
    <property type="project" value="TreeGrafter"/>
</dbReference>
<dbReference type="SUPFAM" id="SSF63737">
    <property type="entry name" value="Leukotriene A4 hydrolase N-terminal domain"/>
    <property type="match status" value="1"/>
</dbReference>
<keyword evidence="11" id="KW-0482">Metalloprotease</keyword>
<dbReference type="FunFam" id="2.60.40.1730:FF:000010">
    <property type="entry name" value="Putative aminopeptidase N"/>
    <property type="match status" value="1"/>
</dbReference>
<dbReference type="GO" id="GO:0016285">
    <property type="term" value="F:alanyl aminopeptidase activity"/>
    <property type="evidence" value="ECO:0007669"/>
    <property type="project" value="UniProtKB-EC"/>
</dbReference>
<feature type="domain" description="Aminopeptidase N-like N-terminal" evidence="16">
    <location>
        <begin position="103"/>
        <end position="193"/>
    </location>
</feature>
<dbReference type="Pfam" id="PF01433">
    <property type="entry name" value="Peptidase_M1"/>
    <property type="match status" value="1"/>
</dbReference>
<comment type="caution">
    <text evidence="17">The sequence shown here is derived from an EMBL/GenBank/DDBJ whole genome shotgun (WGS) entry which is preliminary data.</text>
</comment>
<sequence length="848" mass="94645">MAHPNLTRDDAKKRSATIRTTTYDVTIDLTDGAGNPGDRTFRSTTVLTFDAEPGSSTFVDVVADSFHTVTLNGEPVSTAGYAPETGIVLDGLTAHNELVVDAELLYTNTGEGLHRFVDPTDDAAYVYSQFETAFAKLMYACFDQPDLKAAFTFHVTAPAHWEVVSNGAVDNTSDGPGGAKVIDFATTKPISPYITALIAGPLHVVRDHHKGIDLGIYCRASLAKHLDADEIFEVTKQGFDFFQELFDFPYAFGKYDQLFVPEFNFGAMENAGAVTFRDDYVFQSKVTEYRYERRAETILHEMAHMWFGDLVTMRWWDDLWLNESFATYASVHCQAEATKYKSAWTTFANVEKTWAYDQDTKSSTHPVAADMVDIQAVEVNFDGITYAKGASVLKQLVAYVGQDEFFAGIRAYFKEHQYGNTELADLFGALEKSSGRDLSWWSAQWLETSQVNTLRPIIEVDEHEIVTKFEIEQTAVPEHPTLRTHRLAVGGYSLIEERLVRTERIELDISEERTAVPGFVGQKRPSVVLLNDDDLTYAKVRFDEQSLAFLLEHIDKFTESLPRTLCWSAAWDMTRDGEMRARDFVALVRRGITSETTMSVVQSLIGQAQGALASYADPTWAPTGWAEFADTALYELHNSEPGSDLQVTWSRAFASAATTDEQLARLEDIVRGEVVLDGLAMDLDTRWALLTPLIAVGRAGETEIAAELTTDSSDVAARRAATARALIPSADNKERVWRETVTEDALTNYMHEATALGFYSRHQRELTKPFVPRYFEALDTVWQKRPATIAQQVTELMYPRIIEQATVDATDAWLAGDGHASSQARLVGEERDGIVRALNCRKKDAEPA</sequence>
<evidence type="ECO:0000259" key="15">
    <source>
        <dbReference type="Pfam" id="PF11838"/>
    </source>
</evidence>
<dbReference type="InterPro" id="IPR012778">
    <property type="entry name" value="Pept_M1_aminopeptidase"/>
</dbReference>
<accession>A0A2T0ZVQ7</accession>
<evidence type="ECO:0000256" key="1">
    <source>
        <dbReference type="ARBA" id="ARBA00000098"/>
    </source>
</evidence>
<keyword evidence="8" id="KW-0479">Metal-binding</keyword>
<dbReference type="Pfam" id="PF17900">
    <property type="entry name" value="Peptidase_M1_N"/>
    <property type="match status" value="1"/>
</dbReference>
<dbReference type="Gene3D" id="2.60.40.1730">
    <property type="entry name" value="tricorn interacting facor f3 domain"/>
    <property type="match status" value="1"/>
</dbReference>
<dbReference type="NCBIfam" id="TIGR02412">
    <property type="entry name" value="pepN_strep_liv"/>
    <property type="match status" value="1"/>
</dbReference>
<dbReference type="FunFam" id="1.10.390.10:FF:000004">
    <property type="entry name" value="Aminopeptidase N"/>
    <property type="match status" value="1"/>
</dbReference>
<dbReference type="SUPFAM" id="SSF55486">
    <property type="entry name" value="Metalloproteases ('zincins'), catalytic domain"/>
    <property type="match status" value="1"/>
</dbReference>
<evidence type="ECO:0000256" key="10">
    <source>
        <dbReference type="ARBA" id="ARBA00022833"/>
    </source>
</evidence>
<dbReference type="InterPro" id="IPR050344">
    <property type="entry name" value="Peptidase_M1_aminopeptidases"/>
</dbReference>
<evidence type="ECO:0000256" key="8">
    <source>
        <dbReference type="ARBA" id="ARBA00022723"/>
    </source>
</evidence>
<comment type="catalytic activity">
    <reaction evidence="1">
        <text>Release of an N-terminal amino acid, Xaa-|-Yaa- from a peptide, amide or arylamide. Xaa is preferably Ala, but may be most amino acids including Pro (slow action). When a terminal hydrophobic residue is followed by a prolyl residue, the two may be released as an intact Xaa-Pro dipeptide.</text>
        <dbReference type="EC" id="3.4.11.2"/>
    </reaction>
</comment>
<dbReference type="InterPro" id="IPR042097">
    <property type="entry name" value="Aminopeptidase_N-like_N_sf"/>
</dbReference>
<dbReference type="InterPro" id="IPR045357">
    <property type="entry name" value="Aminopeptidase_N-like_N"/>
</dbReference>
<dbReference type="PANTHER" id="PTHR11533">
    <property type="entry name" value="PROTEASE M1 ZINC METALLOPROTEASE"/>
    <property type="match status" value="1"/>
</dbReference>